<proteinExistence type="predicted"/>
<dbReference type="EMBL" id="CP101988">
    <property type="protein sequence ID" value="UUI75954.1"/>
    <property type="molecule type" value="Genomic_DNA"/>
</dbReference>
<dbReference type="Pfam" id="PF01312">
    <property type="entry name" value="Bac_export_2"/>
    <property type="match status" value="1"/>
</dbReference>
<organism evidence="3 4">
    <name type="scientific">Cellulomonas chengniuliangii</name>
    <dbReference type="NCBI Taxonomy" id="2968084"/>
    <lineage>
        <taxon>Bacteria</taxon>
        <taxon>Bacillati</taxon>
        <taxon>Actinomycetota</taxon>
        <taxon>Actinomycetes</taxon>
        <taxon>Micrococcales</taxon>
        <taxon>Cellulomonadaceae</taxon>
        <taxon>Cellulomonas</taxon>
    </lineage>
</organism>
<protein>
    <submittedName>
        <fullName evidence="3">EscU/YscU/HrcU family type III secretion system export apparatus switch protein</fullName>
    </submittedName>
</protein>
<dbReference type="Gene3D" id="3.40.1690.10">
    <property type="entry name" value="secretion proteins EscU"/>
    <property type="match status" value="1"/>
</dbReference>
<feature type="transmembrane region" description="Helical" evidence="2">
    <location>
        <begin position="32"/>
        <end position="52"/>
    </location>
</feature>
<evidence type="ECO:0000313" key="3">
    <source>
        <dbReference type="EMBL" id="UUI75954.1"/>
    </source>
</evidence>
<dbReference type="SUPFAM" id="SSF160544">
    <property type="entry name" value="EscU C-terminal domain-like"/>
    <property type="match status" value="1"/>
</dbReference>
<keyword evidence="2" id="KW-0812">Transmembrane</keyword>
<dbReference type="InterPro" id="IPR006135">
    <property type="entry name" value="T3SS_substrate_exporter"/>
</dbReference>
<dbReference type="RefSeq" id="WP_227567926.1">
    <property type="nucleotide sequence ID" value="NZ_CP101988.1"/>
</dbReference>
<evidence type="ECO:0000313" key="4">
    <source>
        <dbReference type="Proteomes" id="UP001316189"/>
    </source>
</evidence>
<dbReference type="PANTHER" id="PTHR30531:SF12">
    <property type="entry name" value="FLAGELLAR BIOSYNTHETIC PROTEIN FLHB"/>
    <property type="match status" value="1"/>
</dbReference>
<gene>
    <name evidence="3" type="ORF">NP064_03350</name>
</gene>
<dbReference type="Proteomes" id="UP001316189">
    <property type="component" value="Chromosome"/>
</dbReference>
<evidence type="ECO:0000256" key="2">
    <source>
        <dbReference type="SAM" id="Phobius"/>
    </source>
</evidence>
<reference evidence="3 4" key="1">
    <citation type="submission" date="2022-07" db="EMBL/GenBank/DDBJ databases">
        <title>Novel species in genus cellulomonas.</title>
        <authorList>
            <person name="Ye L."/>
        </authorList>
    </citation>
    <scope>NUCLEOTIDE SEQUENCE [LARGE SCALE GENOMIC DNA]</scope>
    <source>
        <strain evidence="4">zg-Y338</strain>
    </source>
</reference>
<feature type="transmembrane region" description="Helical" evidence="2">
    <location>
        <begin position="90"/>
        <end position="111"/>
    </location>
</feature>
<feature type="compositionally biased region" description="Basic residues" evidence="1">
    <location>
        <begin position="370"/>
        <end position="379"/>
    </location>
</feature>
<evidence type="ECO:0000256" key="1">
    <source>
        <dbReference type="SAM" id="MobiDB-lite"/>
    </source>
</evidence>
<keyword evidence="2" id="KW-1133">Transmembrane helix</keyword>
<keyword evidence="2" id="KW-0472">Membrane</keyword>
<feature type="transmembrane region" description="Helical" evidence="2">
    <location>
        <begin position="187"/>
        <end position="208"/>
    </location>
</feature>
<sequence length="379" mass="40147">MSNDGQERSQKATPQRMKEVRRKGELARSQDLSAWIGLGAAAIMLPTVIGGAGEAAKAQIARVRDVVANPDEGMVIAALDDGLASLLPTLAPMFVLVVLVTVAVAAAQGGVHFKKFKLNVKQLNVFAGIKRLFSGQTWWQGAKTLLKTAVVAGALYVGVQSLVPLLMGAGRLTLGQFIGAAASGATTLLKLGIVAGVLLAVADVAVVMRRNRKKTRMTLREVKDEHKRTEGDPLLKGAIRSKQMAMSRNRMMAAVADADVVLLNPTHVAVALSYKPGSGAPRIVAKGAGVVATRIREEAAAKHVPMVEDVPLARALHGACELGEEVPEHLFTAVARVLAFVMTLRRRGAATGKHRVPGVAPELPEAPERRGKRRRAAVV</sequence>
<dbReference type="PANTHER" id="PTHR30531">
    <property type="entry name" value="FLAGELLAR BIOSYNTHETIC PROTEIN FLHB"/>
    <property type="match status" value="1"/>
</dbReference>
<feature type="region of interest" description="Disordered" evidence="1">
    <location>
        <begin position="1"/>
        <end position="25"/>
    </location>
</feature>
<keyword evidence="4" id="KW-1185">Reference proteome</keyword>
<accession>A0ABY5L276</accession>
<feature type="transmembrane region" description="Helical" evidence="2">
    <location>
        <begin position="145"/>
        <end position="167"/>
    </location>
</feature>
<dbReference type="InterPro" id="IPR029025">
    <property type="entry name" value="T3SS_substrate_exporter_C"/>
</dbReference>
<name>A0ABY5L276_9CELL</name>
<feature type="region of interest" description="Disordered" evidence="1">
    <location>
        <begin position="351"/>
        <end position="379"/>
    </location>
</feature>
<dbReference type="PRINTS" id="PR00950">
    <property type="entry name" value="TYPE3IMSPROT"/>
</dbReference>